<accession>A0A089HKP5</accession>
<keyword evidence="9" id="KW-1185">Reference proteome</keyword>
<dbReference type="PANTHER" id="PTHR30368:SF2">
    <property type="entry name" value="SULFATE-BINDING PROTEIN"/>
    <property type="match status" value="1"/>
</dbReference>
<dbReference type="NCBIfam" id="TIGR00971">
    <property type="entry name" value="3a0106s03"/>
    <property type="match status" value="1"/>
</dbReference>
<comment type="similarity">
    <text evidence="2">Belongs to the prokaryotic sulfate-binding protein family.</text>
</comment>
<reference evidence="8 9" key="1">
    <citation type="submission" date="2014-08" db="EMBL/GenBank/DDBJ databases">
        <title>Comparative genomics of the Paenibacillus odorifer group.</title>
        <authorList>
            <person name="den Bakker H.C."/>
            <person name="Tsai Y.-C."/>
            <person name="Martin N."/>
            <person name="Korlach J."/>
            <person name="Wiedmann M."/>
        </authorList>
    </citation>
    <scope>NUCLEOTIDE SEQUENCE [LARGE SCALE GENOMIC DNA]</scope>
    <source>
        <strain evidence="8 9">DSM 1735</strain>
    </source>
</reference>
<proteinExistence type="inferred from homology"/>
<name>A0A089HKP5_PAEDU</name>
<dbReference type="InterPro" id="IPR034408">
    <property type="entry name" value="Sulphate/thiosulphate_BS"/>
</dbReference>
<dbReference type="KEGG" id="pdu:PDUR_02005"/>
<evidence type="ECO:0000256" key="5">
    <source>
        <dbReference type="ARBA" id="ARBA00022764"/>
    </source>
</evidence>
<dbReference type="GO" id="GO:1902358">
    <property type="term" value="P:sulfate transmembrane transport"/>
    <property type="evidence" value="ECO:0007669"/>
    <property type="project" value="InterPro"/>
</dbReference>
<sequence length="370" mass="40440">MKKRLKKGLLTGFALLLTAGLTACGSNSGAESGSSASPESAAAGSASPTAAASPAQSKEPVELLNVSYDPTRELYENYNKAFSAYWEKEAGQKVTIKQSHGGSGKQSRAVQDGLEADVVTLALGYDIDALQKAGLINEGWQSKYEHNSSPYTSTIVFLVRKGNPKGIKDWPDLLKDGVEVITPNPKTSGGARWNYLAAWGYALDHNNNDEAKAQEFLKNLFTHVPVLDTGARGATTTFVERGIGDVLLAWENEAYLSVNELGKDKFDIVYPSESILAEPPVAIVDKVVDKKGTREVADAYLKYLYSEEGQKIAAENYYRPTLDSVKEEYKSKFPDIKLFTLADKFGTWQETQQKHFNDGGVFDQIYVPGK</sequence>
<evidence type="ECO:0000313" key="8">
    <source>
        <dbReference type="EMBL" id="AIQ10923.1"/>
    </source>
</evidence>
<gene>
    <name evidence="8" type="ORF">PDUR_02005</name>
</gene>
<dbReference type="GO" id="GO:0042597">
    <property type="term" value="C:periplasmic space"/>
    <property type="evidence" value="ECO:0007669"/>
    <property type="project" value="UniProtKB-SubCell"/>
</dbReference>
<feature type="compositionally biased region" description="Low complexity" evidence="6">
    <location>
        <begin position="27"/>
        <end position="57"/>
    </location>
</feature>
<evidence type="ECO:0000256" key="7">
    <source>
        <dbReference type="SAM" id="SignalP"/>
    </source>
</evidence>
<keyword evidence="4 7" id="KW-0732">Signal</keyword>
<dbReference type="Proteomes" id="UP000029409">
    <property type="component" value="Chromosome"/>
</dbReference>
<evidence type="ECO:0000313" key="9">
    <source>
        <dbReference type="Proteomes" id="UP000029409"/>
    </source>
</evidence>
<dbReference type="CDD" id="cd01005">
    <property type="entry name" value="PBP2_CysP"/>
    <property type="match status" value="1"/>
</dbReference>
<dbReference type="RefSeq" id="WP_042204851.1">
    <property type="nucleotide sequence ID" value="NZ_CP009288.1"/>
</dbReference>
<dbReference type="STRING" id="44251.PDUR_02005"/>
<dbReference type="PROSITE" id="PS00757">
    <property type="entry name" value="PROK_SULFATE_BIND_2"/>
    <property type="match status" value="1"/>
</dbReference>
<dbReference type="InterPro" id="IPR005669">
    <property type="entry name" value="Thiosulph/SO4-bd"/>
</dbReference>
<dbReference type="NCBIfam" id="NF008106">
    <property type="entry name" value="PRK10852.1"/>
    <property type="match status" value="1"/>
</dbReference>
<dbReference type="PROSITE" id="PS51257">
    <property type="entry name" value="PROKAR_LIPOPROTEIN"/>
    <property type="match status" value="1"/>
</dbReference>
<organism evidence="8 9">
    <name type="scientific">Paenibacillus durus</name>
    <name type="common">Paenibacillus azotofixans</name>
    <dbReference type="NCBI Taxonomy" id="44251"/>
    <lineage>
        <taxon>Bacteria</taxon>
        <taxon>Bacillati</taxon>
        <taxon>Bacillota</taxon>
        <taxon>Bacilli</taxon>
        <taxon>Bacillales</taxon>
        <taxon>Paenibacillaceae</taxon>
        <taxon>Paenibacillus</taxon>
    </lineage>
</organism>
<feature type="signal peptide" evidence="7">
    <location>
        <begin position="1"/>
        <end position="23"/>
    </location>
</feature>
<dbReference type="GO" id="GO:1901681">
    <property type="term" value="F:sulfur compound binding"/>
    <property type="evidence" value="ECO:0007669"/>
    <property type="project" value="InterPro"/>
</dbReference>
<feature type="chain" id="PRO_5039103265" evidence="7">
    <location>
        <begin position="24"/>
        <end position="370"/>
    </location>
</feature>
<feature type="region of interest" description="Disordered" evidence="6">
    <location>
        <begin position="27"/>
        <end position="59"/>
    </location>
</feature>
<dbReference type="eggNOG" id="COG1613">
    <property type="taxonomic scope" value="Bacteria"/>
</dbReference>
<dbReference type="GO" id="GO:0140104">
    <property type="term" value="F:molecular carrier activity"/>
    <property type="evidence" value="ECO:0007669"/>
    <property type="project" value="InterPro"/>
</dbReference>
<protein>
    <submittedName>
        <fullName evidence="8">Sulfate transporter subunit</fullName>
    </submittedName>
</protein>
<dbReference type="PANTHER" id="PTHR30368">
    <property type="entry name" value="SULFATE-BINDING PROTEIN"/>
    <property type="match status" value="1"/>
</dbReference>
<evidence type="ECO:0000256" key="2">
    <source>
        <dbReference type="ARBA" id="ARBA00006099"/>
    </source>
</evidence>
<evidence type="ECO:0000256" key="6">
    <source>
        <dbReference type="SAM" id="MobiDB-lite"/>
    </source>
</evidence>
<evidence type="ECO:0000256" key="1">
    <source>
        <dbReference type="ARBA" id="ARBA00004418"/>
    </source>
</evidence>
<dbReference type="Pfam" id="PF13531">
    <property type="entry name" value="SBP_bac_11"/>
    <property type="match status" value="1"/>
</dbReference>
<keyword evidence="5" id="KW-0574">Periplasm</keyword>
<keyword evidence="3" id="KW-0813">Transport</keyword>
<dbReference type="EMBL" id="CP009288">
    <property type="protein sequence ID" value="AIQ10923.1"/>
    <property type="molecule type" value="Genomic_DNA"/>
</dbReference>
<evidence type="ECO:0000256" key="4">
    <source>
        <dbReference type="ARBA" id="ARBA00022729"/>
    </source>
</evidence>
<dbReference type="AlphaFoldDB" id="A0A089HKP5"/>
<dbReference type="NCBIfam" id="NF008022">
    <property type="entry name" value="PRK10752.1"/>
    <property type="match status" value="1"/>
</dbReference>
<dbReference type="OrthoDB" id="9802127at2"/>
<evidence type="ECO:0000256" key="3">
    <source>
        <dbReference type="ARBA" id="ARBA00022448"/>
    </source>
</evidence>
<comment type="subcellular location">
    <subcellularLocation>
        <location evidence="1">Periplasm</location>
    </subcellularLocation>
</comment>
<dbReference type="Gene3D" id="3.40.190.10">
    <property type="entry name" value="Periplasmic binding protein-like II"/>
    <property type="match status" value="2"/>
</dbReference>
<dbReference type="SUPFAM" id="SSF53850">
    <property type="entry name" value="Periplasmic binding protein-like II"/>
    <property type="match status" value="1"/>
</dbReference>